<evidence type="ECO:0000256" key="5">
    <source>
        <dbReference type="ARBA" id="ARBA00022989"/>
    </source>
</evidence>
<dbReference type="InterPro" id="IPR052049">
    <property type="entry name" value="Electron_transfer_protein"/>
</dbReference>
<comment type="subcellular location">
    <subcellularLocation>
        <location evidence="1">Cell membrane</location>
        <topology evidence="1">Multi-pass membrane protein</topology>
    </subcellularLocation>
</comment>
<evidence type="ECO:0000256" key="7">
    <source>
        <dbReference type="SAM" id="Phobius"/>
    </source>
</evidence>
<dbReference type="InterPro" id="IPR005614">
    <property type="entry name" value="NrfD-like"/>
</dbReference>
<name>A0A6F8SJI7_9ACTN</name>
<organism evidence="8 9">
    <name type="scientific">Adlercreutzia hattorii</name>
    <dbReference type="NCBI Taxonomy" id="2707299"/>
    <lineage>
        <taxon>Bacteria</taxon>
        <taxon>Bacillati</taxon>
        <taxon>Actinomycetota</taxon>
        <taxon>Coriobacteriia</taxon>
        <taxon>Eggerthellales</taxon>
        <taxon>Eggerthellaceae</taxon>
        <taxon>Adlercreutzia</taxon>
    </lineage>
</organism>
<evidence type="ECO:0000256" key="2">
    <source>
        <dbReference type="ARBA" id="ARBA00008929"/>
    </source>
</evidence>
<dbReference type="RefSeq" id="WP_157012219.1">
    <property type="nucleotide sequence ID" value="NZ_AP022829.1"/>
</dbReference>
<protein>
    <submittedName>
        <fullName evidence="8">Oxidoreductase</fullName>
    </submittedName>
</protein>
<reference evidence="9" key="1">
    <citation type="journal article" date="2020" name="Microbiol. Resour. Announc.">
        <title>Complete Genome Sequence of Adlercreutzia sp. Strain 8CFCBH1, a Potent Producer of Equol, Isolated from Healthy Japanese Feces.</title>
        <authorList>
            <person name="Ogata Y."/>
            <person name="Sakamoto M."/>
            <person name="Ohkuma M."/>
            <person name="Hattori M."/>
            <person name="Suda W."/>
        </authorList>
    </citation>
    <scope>NUCLEOTIDE SEQUENCE [LARGE SCALE GENOMIC DNA]</scope>
    <source>
        <strain evidence="9">8CFCBH1</strain>
    </source>
</reference>
<accession>A0A6F8SJI7</accession>
<proteinExistence type="inferred from homology"/>
<evidence type="ECO:0000256" key="4">
    <source>
        <dbReference type="ARBA" id="ARBA00022692"/>
    </source>
</evidence>
<feature type="transmembrane region" description="Helical" evidence="7">
    <location>
        <begin position="287"/>
        <end position="309"/>
    </location>
</feature>
<feature type="transmembrane region" description="Helical" evidence="7">
    <location>
        <begin position="202"/>
        <end position="223"/>
    </location>
</feature>
<dbReference type="AlphaFoldDB" id="A0A6F8SJI7"/>
<dbReference type="KEGG" id="ahat:ADCFC_09610"/>
<keyword evidence="3" id="KW-1003">Cell membrane</keyword>
<keyword evidence="4 7" id="KW-0812">Transmembrane</keyword>
<sequence>MEGLQDIWGWQPALYLFLGGMGAGAFIAAMVVYFREGDKARSTVFASLVAAVVCLAVGLLLLLSELITPLRGMMMWQSFSNFGSWMTFGAWIVFAALVVFALEAIVVWEKTAGALAKRIKGFDGYAPKLARALGVVSCVLGFCVAVYTGILLMSAPGVPLWNTLLLPCLFTVSALDTGVALVEVIALANRKKAALSKETNRILEYAVVALVVLELAVLALLLVSMAGSPVQESHEAAVAAQSAALIIGGDLALPFWALVVLVGLVCPLAAALVALVGKSDKAQGATLWGALGAMIGGCALRFIIVMAGLHADPVIDAVSQLLG</sequence>
<feature type="transmembrane region" description="Helical" evidence="7">
    <location>
        <begin position="129"/>
        <end position="152"/>
    </location>
</feature>
<keyword evidence="6 7" id="KW-0472">Membrane</keyword>
<dbReference type="EMBL" id="AP022829">
    <property type="protein sequence ID" value="BCA88342.1"/>
    <property type="molecule type" value="Genomic_DNA"/>
</dbReference>
<reference evidence="9" key="2">
    <citation type="submission" date="2020-03" db="EMBL/GenBank/DDBJ databases">
        <title>Complete Genome Sequence of Adlercreutzia sp. strain 8CFCBH1 Producing Equol, Isolated from Healthy Japanese Feces.</title>
        <authorList>
            <person name="Ogata Y."/>
            <person name="Sakamoto M."/>
            <person name="Ohkuma M."/>
            <person name="Hattori M."/>
            <person name="Suda W."/>
        </authorList>
    </citation>
    <scope>NUCLEOTIDE SEQUENCE [LARGE SCALE GENOMIC DNA]</scope>
    <source>
        <strain evidence="9">8CFCBH1</strain>
    </source>
</reference>
<evidence type="ECO:0000313" key="9">
    <source>
        <dbReference type="Proteomes" id="UP000501727"/>
    </source>
</evidence>
<evidence type="ECO:0000256" key="1">
    <source>
        <dbReference type="ARBA" id="ARBA00004651"/>
    </source>
</evidence>
<feature type="transmembrane region" description="Helical" evidence="7">
    <location>
        <begin position="88"/>
        <end position="108"/>
    </location>
</feature>
<dbReference type="PANTHER" id="PTHR34856:SF2">
    <property type="entry name" value="PROTEIN NRFD"/>
    <property type="match status" value="1"/>
</dbReference>
<evidence type="ECO:0000313" key="8">
    <source>
        <dbReference type="EMBL" id="BCA88342.1"/>
    </source>
</evidence>
<comment type="similarity">
    <text evidence="2">Belongs to the NrfD family.</text>
</comment>
<feature type="transmembrane region" description="Helical" evidence="7">
    <location>
        <begin position="164"/>
        <end position="190"/>
    </location>
</feature>
<feature type="transmembrane region" description="Helical" evidence="7">
    <location>
        <begin position="255"/>
        <end position="275"/>
    </location>
</feature>
<feature type="transmembrane region" description="Helical" evidence="7">
    <location>
        <begin position="45"/>
        <end position="68"/>
    </location>
</feature>
<dbReference type="GO" id="GO:0005886">
    <property type="term" value="C:plasma membrane"/>
    <property type="evidence" value="ECO:0007669"/>
    <property type="project" value="UniProtKB-SubCell"/>
</dbReference>
<dbReference type="Proteomes" id="UP000501727">
    <property type="component" value="Chromosome"/>
</dbReference>
<dbReference type="Pfam" id="PF03916">
    <property type="entry name" value="NrfD"/>
    <property type="match status" value="1"/>
</dbReference>
<dbReference type="Gene3D" id="1.20.1630.10">
    <property type="entry name" value="Formate dehydrogenase/DMSO reductase domain"/>
    <property type="match status" value="1"/>
</dbReference>
<evidence type="ECO:0000256" key="3">
    <source>
        <dbReference type="ARBA" id="ARBA00022475"/>
    </source>
</evidence>
<evidence type="ECO:0000256" key="6">
    <source>
        <dbReference type="ARBA" id="ARBA00023136"/>
    </source>
</evidence>
<gene>
    <name evidence="8" type="ORF">ADCFC_08400</name>
</gene>
<keyword evidence="9" id="KW-1185">Reference proteome</keyword>
<dbReference type="PANTHER" id="PTHR34856">
    <property type="entry name" value="PROTEIN NRFD"/>
    <property type="match status" value="1"/>
</dbReference>
<keyword evidence="5 7" id="KW-1133">Transmembrane helix</keyword>
<feature type="transmembrane region" description="Helical" evidence="7">
    <location>
        <begin position="12"/>
        <end position="33"/>
    </location>
</feature>